<dbReference type="AlphaFoldDB" id="A0A5C5WLE0"/>
<evidence type="ECO:0000313" key="2">
    <source>
        <dbReference type="EMBL" id="TWT51447.1"/>
    </source>
</evidence>
<comment type="caution">
    <text evidence="2">The sequence shown here is derived from an EMBL/GenBank/DDBJ whole genome shotgun (WGS) entry which is preliminary data.</text>
</comment>
<evidence type="ECO:0000256" key="1">
    <source>
        <dbReference type="SAM" id="MobiDB-lite"/>
    </source>
</evidence>
<proteinExistence type="predicted"/>
<gene>
    <name evidence="2" type="ORF">Pla22_42250</name>
</gene>
<protein>
    <submittedName>
        <fullName evidence="2">Uncharacterized protein</fullName>
    </submittedName>
</protein>
<keyword evidence="3" id="KW-1185">Reference proteome</keyword>
<organism evidence="2 3">
    <name type="scientific">Rubripirellula amarantea</name>
    <dbReference type="NCBI Taxonomy" id="2527999"/>
    <lineage>
        <taxon>Bacteria</taxon>
        <taxon>Pseudomonadati</taxon>
        <taxon>Planctomycetota</taxon>
        <taxon>Planctomycetia</taxon>
        <taxon>Pirellulales</taxon>
        <taxon>Pirellulaceae</taxon>
        <taxon>Rubripirellula</taxon>
    </lineage>
</organism>
<reference evidence="2 3" key="1">
    <citation type="submission" date="2019-02" db="EMBL/GenBank/DDBJ databases">
        <title>Deep-cultivation of Planctomycetes and their phenomic and genomic characterization uncovers novel biology.</title>
        <authorList>
            <person name="Wiegand S."/>
            <person name="Jogler M."/>
            <person name="Boedeker C."/>
            <person name="Pinto D."/>
            <person name="Vollmers J."/>
            <person name="Rivas-Marin E."/>
            <person name="Kohn T."/>
            <person name="Peeters S.H."/>
            <person name="Heuer A."/>
            <person name="Rast P."/>
            <person name="Oberbeckmann S."/>
            <person name="Bunk B."/>
            <person name="Jeske O."/>
            <person name="Meyerdierks A."/>
            <person name="Storesund J.E."/>
            <person name="Kallscheuer N."/>
            <person name="Luecker S."/>
            <person name="Lage O.M."/>
            <person name="Pohl T."/>
            <person name="Merkel B.J."/>
            <person name="Hornburger P."/>
            <person name="Mueller R.-W."/>
            <person name="Bruemmer F."/>
            <person name="Labrenz M."/>
            <person name="Spormann A.M."/>
            <person name="Op Den Camp H."/>
            <person name="Overmann J."/>
            <person name="Amann R."/>
            <person name="Jetten M.S.M."/>
            <person name="Mascher T."/>
            <person name="Medema M.H."/>
            <person name="Devos D.P."/>
            <person name="Kaster A.-K."/>
            <person name="Ovreas L."/>
            <person name="Rohde M."/>
            <person name="Galperin M.Y."/>
            <person name="Jogler C."/>
        </authorList>
    </citation>
    <scope>NUCLEOTIDE SEQUENCE [LARGE SCALE GENOMIC DNA]</scope>
    <source>
        <strain evidence="2 3">Pla22</strain>
    </source>
</reference>
<feature type="compositionally biased region" description="Basic and acidic residues" evidence="1">
    <location>
        <begin position="75"/>
        <end position="89"/>
    </location>
</feature>
<dbReference type="Proteomes" id="UP000316598">
    <property type="component" value="Unassembled WGS sequence"/>
</dbReference>
<feature type="region of interest" description="Disordered" evidence="1">
    <location>
        <begin position="54"/>
        <end position="89"/>
    </location>
</feature>
<evidence type="ECO:0000313" key="3">
    <source>
        <dbReference type="Proteomes" id="UP000316598"/>
    </source>
</evidence>
<name>A0A5C5WLE0_9BACT</name>
<sequence>MCGACELDRRYPASVSFATGSTFYENTLLARILSLLLIPLFVLGQSLPHSHLGSGIGTPSDHANRPHVHLGGGHSHHDDGDHHHDHDETGVDDLACSATGFALSLPHQHDSDAVYLASASIAVGRSAAAPSTDAVSVDACLSIESARPHVPMSSPRNVSARRYGGLPIYLLTASLRL</sequence>
<accession>A0A5C5WLE0</accession>
<dbReference type="EMBL" id="SJPI01000002">
    <property type="protein sequence ID" value="TWT51447.1"/>
    <property type="molecule type" value="Genomic_DNA"/>
</dbReference>